<evidence type="ECO:0000259" key="1">
    <source>
        <dbReference type="Pfam" id="PF01882"/>
    </source>
</evidence>
<feature type="domain" description="DUF58" evidence="1">
    <location>
        <begin position="53"/>
        <end position="242"/>
    </location>
</feature>
<dbReference type="Pfam" id="PF01882">
    <property type="entry name" value="DUF58"/>
    <property type="match status" value="1"/>
</dbReference>
<dbReference type="RefSeq" id="WP_085124454.1">
    <property type="nucleotide sequence ID" value="NZ_FWZX01000018.1"/>
</dbReference>
<accession>A0A1Y6C8S2</accession>
<dbReference type="AlphaFoldDB" id="A0A1Y6C8S2"/>
<evidence type="ECO:0000313" key="2">
    <source>
        <dbReference type="EMBL" id="SMF51831.1"/>
    </source>
</evidence>
<dbReference type="InterPro" id="IPR002881">
    <property type="entry name" value="DUF58"/>
</dbReference>
<sequence>MDPLSAPGVAADTESLLKLRHVVRNIPERHLAPTGLPGGFVTRRRGRGLETVDVRTFAFGDDIRHLDRNTTARTGEPHVRTFRDERDRSGLLLADFRPSMLWGTRRALRSVAAAEALAMTGWRIVDAGGRVGLLAFGSGEPLFVPPRGRTRGMVDVVGGLAAAHRRALEAAAAGPDAEEPPLEEALELAARLGRSGGFLVLGSGLDRPGRNFDAMACALDRRTALTILLITDRFERSPPDGSYPFTTGGAVRWASCRAGRRPKVTDVRLERMARAGIRTVAVDASVPPEAMAEQLDFFDGGRR</sequence>
<keyword evidence="3" id="KW-1185">Reference proteome</keyword>
<dbReference type="PANTHER" id="PTHR33608">
    <property type="entry name" value="BLL2464 PROTEIN"/>
    <property type="match status" value="1"/>
</dbReference>
<reference evidence="2 3" key="1">
    <citation type="submission" date="2017-04" db="EMBL/GenBank/DDBJ databases">
        <authorList>
            <person name="Afonso C.L."/>
            <person name="Miller P.J."/>
            <person name="Scott M.A."/>
            <person name="Spackman E."/>
            <person name="Goraichik I."/>
            <person name="Dimitrov K.M."/>
            <person name="Suarez D.L."/>
            <person name="Swayne D.E."/>
        </authorList>
    </citation>
    <scope>NUCLEOTIDE SEQUENCE [LARGE SCALE GENOMIC DNA]</scope>
    <source>
        <strain evidence="2 3">USBA 355</strain>
    </source>
</reference>
<proteinExistence type="predicted"/>
<evidence type="ECO:0000313" key="3">
    <source>
        <dbReference type="Proteomes" id="UP000192917"/>
    </source>
</evidence>
<gene>
    <name evidence="2" type="ORF">SAMN05428998_11872</name>
</gene>
<dbReference type="EMBL" id="FWZX01000018">
    <property type="protein sequence ID" value="SMF51831.1"/>
    <property type="molecule type" value="Genomic_DNA"/>
</dbReference>
<dbReference type="PANTHER" id="PTHR33608:SF12">
    <property type="entry name" value="DUF58 DOMAIN-CONTAINING PROTEIN"/>
    <property type="match status" value="1"/>
</dbReference>
<dbReference type="STRING" id="560819.SAMN05428998_11872"/>
<name>A0A1Y6C8S2_9PROT</name>
<protein>
    <recommendedName>
        <fullName evidence="1">DUF58 domain-containing protein</fullName>
    </recommendedName>
</protein>
<organism evidence="2 3">
    <name type="scientific">Tistlia consotensis USBA 355</name>
    <dbReference type="NCBI Taxonomy" id="560819"/>
    <lineage>
        <taxon>Bacteria</taxon>
        <taxon>Pseudomonadati</taxon>
        <taxon>Pseudomonadota</taxon>
        <taxon>Alphaproteobacteria</taxon>
        <taxon>Rhodospirillales</taxon>
        <taxon>Rhodovibrionaceae</taxon>
        <taxon>Tistlia</taxon>
    </lineage>
</organism>
<dbReference type="Proteomes" id="UP000192917">
    <property type="component" value="Unassembled WGS sequence"/>
</dbReference>